<dbReference type="Proteomes" id="UP001596514">
    <property type="component" value="Unassembled WGS sequence"/>
</dbReference>
<proteinExistence type="predicted"/>
<name>A0ABW2SU89_9ACTN</name>
<dbReference type="CDD" id="cd00090">
    <property type="entry name" value="HTH_ARSR"/>
    <property type="match status" value="1"/>
</dbReference>
<accession>A0ABW2SU89</accession>
<dbReference type="PANTHER" id="PTHR43132:SF8">
    <property type="entry name" value="HTH-TYPE TRANSCRIPTIONAL REGULATOR KMTR"/>
    <property type="match status" value="1"/>
</dbReference>
<evidence type="ECO:0000313" key="2">
    <source>
        <dbReference type="Proteomes" id="UP001596514"/>
    </source>
</evidence>
<organism evidence="1 2">
    <name type="scientific">Streptosporangium amethystogenes subsp. fukuiense</name>
    <dbReference type="NCBI Taxonomy" id="698418"/>
    <lineage>
        <taxon>Bacteria</taxon>
        <taxon>Bacillati</taxon>
        <taxon>Actinomycetota</taxon>
        <taxon>Actinomycetes</taxon>
        <taxon>Streptosporangiales</taxon>
        <taxon>Streptosporangiaceae</taxon>
        <taxon>Streptosporangium</taxon>
    </lineage>
</organism>
<dbReference type="InterPro" id="IPR011991">
    <property type="entry name" value="ArsR-like_HTH"/>
</dbReference>
<dbReference type="EMBL" id="JBHTEE010000001">
    <property type="protein sequence ID" value="MFC7599184.1"/>
    <property type="molecule type" value="Genomic_DNA"/>
</dbReference>
<protein>
    <submittedName>
        <fullName evidence="1">ArsR/SmtB family transcription factor</fullName>
    </submittedName>
</protein>
<dbReference type="InterPro" id="IPR036390">
    <property type="entry name" value="WH_DNA-bd_sf"/>
</dbReference>
<dbReference type="InterPro" id="IPR036388">
    <property type="entry name" value="WH-like_DNA-bd_sf"/>
</dbReference>
<reference evidence="2" key="1">
    <citation type="journal article" date="2019" name="Int. J. Syst. Evol. Microbiol.">
        <title>The Global Catalogue of Microorganisms (GCM) 10K type strain sequencing project: providing services to taxonomists for standard genome sequencing and annotation.</title>
        <authorList>
            <consortium name="The Broad Institute Genomics Platform"/>
            <consortium name="The Broad Institute Genome Sequencing Center for Infectious Disease"/>
            <person name="Wu L."/>
            <person name="Ma J."/>
        </authorList>
    </citation>
    <scope>NUCLEOTIDE SEQUENCE [LARGE SCALE GENOMIC DNA]</scope>
    <source>
        <strain evidence="2">JCM 10083</strain>
    </source>
</reference>
<dbReference type="Gene3D" id="1.10.10.10">
    <property type="entry name" value="Winged helix-like DNA-binding domain superfamily/Winged helix DNA-binding domain"/>
    <property type="match status" value="1"/>
</dbReference>
<gene>
    <name evidence="1" type="ORF">ACFQVD_03550</name>
</gene>
<comment type="caution">
    <text evidence="1">The sequence shown here is derived from an EMBL/GenBank/DDBJ whole genome shotgun (WGS) entry which is preliminary data.</text>
</comment>
<dbReference type="PANTHER" id="PTHR43132">
    <property type="entry name" value="ARSENICAL RESISTANCE OPERON REPRESSOR ARSR-RELATED"/>
    <property type="match status" value="1"/>
</dbReference>
<evidence type="ECO:0000313" key="1">
    <source>
        <dbReference type="EMBL" id="MFC7599184.1"/>
    </source>
</evidence>
<sequence length="303" mass="32774">MLRIHFTVEDLARLRMVASLGPVAESVFALDIFGRNGGAALNGWRKHVRDRLGEGVGSVEQLVRERRAPTELLELVERSPGRAETRSASDEWAGRRVSATVLGFCQVAVLPYWSRVRGHLESEREAYGRITISNGVECLLETLHPRLCWNPPVLEIPDGEDRDVHLRGRGLLLSPSLFLQGRNYLFLDTEHETGLPALVVSAPCTPAFLAELAGAPVPDDEALGALVGHTRAAALQALAESCTTGGLSERLGISLAGASKHATVLRKAGLITTARNRNTALHTLTSLGVALLHGELFLSPQRN</sequence>
<keyword evidence="2" id="KW-1185">Reference proteome</keyword>
<dbReference type="SUPFAM" id="SSF46785">
    <property type="entry name" value="Winged helix' DNA-binding domain"/>
    <property type="match status" value="1"/>
</dbReference>
<dbReference type="InterPro" id="IPR051011">
    <property type="entry name" value="Metal_resp_trans_reg"/>
</dbReference>
<dbReference type="RefSeq" id="WP_343963156.1">
    <property type="nucleotide sequence ID" value="NZ_BAAAGK010000015.1"/>
</dbReference>